<gene>
    <name evidence="2" type="ORF">H696_01613</name>
</gene>
<dbReference type="EMBL" id="KB932202">
    <property type="protein sequence ID" value="KCV72213.1"/>
    <property type="molecule type" value="Genomic_DNA"/>
</dbReference>
<protein>
    <submittedName>
        <fullName evidence="2">Uncharacterized protein</fullName>
    </submittedName>
</protein>
<dbReference type="RefSeq" id="XP_009493791.1">
    <property type="nucleotide sequence ID" value="XM_009495516.1"/>
</dbReference>
<evidence type="ECO:0000256" key="1">
    <source>
        <dbReference type="SAM" id="MobiDB-lite"/>
    </source>
</evidence>
<sequence length="283" mass="27960">MPAHRERRLPPSFAHLPPLHMHTHITPGSGYQEERTSSMLASSPDSKPRDGPERGTAVPASAVAGFPGARKPPASPVSVPPSTTAGGLDSESTDAAPPSASGCGRPSPTLAAAVTEDEEEQEEEQEEEEGDGGDGDDAAAAEDISTMAGGLPVSAALSPGRPSASMAGRAPIGVVADDDAASGSVAPVDRSASGATDAAVAAAATTTASATGMTTGKSTGATNSVSTLHKAPPPGAGGASSATPATPPPWPASVPATLTPSRGSRSDETPEKSAPDRPSTRRR</sequence>
<organism evidence="2">
    <name type="scientific">Fonticula alba</name>
    <name type="common">Slime mold</name>
    <dbReference type="NCBI Taxonomy" id="691883"/>
    <lineage>
        <taxon>Eukaryota</taxon>
        <taxon>Rotosphaerida</taxon>
        <taxon>Fonticulaceae</taxon>
        <taxon>Fonticula</taxon>
    </lineage>
</organism>
<feature type="compositionally biased region" description="Low complexity" evidence="1">
    <location>
        <begin position="181"/>
        <end position="222"/>
    </location>
</feature>
<feature type="region of interest" description="Disordered" evidence="1">
    <location>
        <begin position="1"/>
        <end position="283"/>
    </location>
</feature>
<dbReference type="Proteomes" id="UP000030693">
    <property type="component" value="Unassembled WGS sequence"/>
</dbReference>
<dbReference type="AlphaFoldDB" id="A0A058ZE63"/>
<feature type="compositionally biased region" description="Basic and acidic residues" evidence="1">
    <location>
        <begin position="264"/>
        <end position="283"/>
    </location>
</feature>
<evidence type="ECO:0000313" key="2">
    <source>
        <dbReference type="EMBL" id="KCV72213.1"/>
    </source>
</evidence>
<name>A0A058ZE63_FONAL</name>
<evidence type="ECO:0000313" key="3">
    <source>
        <dbReference type="Proteomes" id="UP000030693"/>
    </source>
</evidence>
<accession>A0A058ZE63</accession>
<proteinExistence type="predicted"/>
<feature type="compositionally biased region" description="Acidic residues" evidence="1">
    <location>
        <begin position="115"/>
        <end position="140"/>
    </location>
</feature>
<reference evidence="2" key="1">
    <citation type="submission" date="2013-04" db="EMBL/GenBank/DDBJ databases">
        <title>The Genome Sequence of Fonticula alba ATCC 38817.</title>
        <authorList>
            <consortium name="The Broad Institute Genomics Platform"/>
            <person name="Russ C."/>
            <person name="Cuomo C."/>
            <person name="Burger G."/>
            <person name="Gray M.W."/>
            <person name="Holland P.W.H."/>
            <person name="King N."/>
            <person name="Lang F.B.F."/>
            <person name="Roger A.J."/>
            <person name="Ruiz-Trillo I."/>
            <person name="Brown M."/>
            <person name="Walker B."/>
            <person name="Young S."/>
            <person name="Zeng Q."/>
            <person name="Gargeya S."/>
            <person name="Fitzgerald M."/>
            <person name="Haas B."/>
            <person name="Abouelleil A."/>
            <person name="Allen A.W."/>
            <person name="Alvarado L."/>
            <person name="Arachchi H.M."/>
            <person name="Berlin A.M."/>
            <person name="Chapman S.B."/>
            <person name="Gainer-Dewar J."/>
            <person name="Goldberg J."/>
            <person name="Griggs A."/>
            <person name="Gujja S."/>
            <person name="Hansen M."/>
            <person name="Howarth C."/>
            <person name="Imamovic A."/>
            <person name="Ireland A."/>
            <person name="Larimer J."/>
            <person name="McCowan C."/>
            <person name="Murphy C."/>
            <person name="Pearson M."/>
            <person name="Poon T.W."/>
            <person name="Priest M."/>
            <person name="Roberts A."/>
            <person name="Saif S."/>
            <person name="Shea T."/>
            <person name="Sisk P."/>
            <person name="Sykes S."/>
            <person name="Wortman J."/>
            <person name="Nusbaum C."/>
            <person name="Birren B."/>
        </authorList>
    </citation>
    <scope>NUCLEOTIDE SEQUENCE [LARGE SCALE GENOMIC DNA]</scope>
    <source>
        <strain evidence="2">ATCC 38817</strain>
    </source>
</reference>
<dbReference type="GeneID" id="20526338"/>
<keyword evidence="3" id="KW-1185">Reference proteome</keyword>